<reference evidence="2" key="2">
    <citation type="submission" date="2020-07" db="EMBL/GenBank/DDBJ databases">
        <authorList>
            <person name="Vera ALvarez R."/>
            <person name="Arias-Moreno D.M."/>
            <person name="Jimenez-Jacinto V."/>
            <person name="Jimenez-Bremont J.F."/>
            <person name="Swaminathan K."/>
            <person name="Moose S.P."/>
            <person name="Guerrero-Gonzalez M.L."/>
            <person name="Marino-Ramirez L."/>
            <person name="Landsman D."/>
            <person name="Rodriguez-Kessler M."/>
            <person name="Delgado-Sanchez P."/>
        </authorList>
    </citation>
    <scope>NUCLEOTIDE SEQUENCE</scope>
    <source>
        <tissue evidence="2">Cladode</tissue>
    </source>
</reference>
<keyword evidence="1" id="KW-0732">Signal</keyword>
<protein>
    <recommendedName>
        <fullName evidence="3">Secreted protein</fullName>
    </recommendedName>
</protein>
<feature type="signal peptide" evidence="1">
    <location>
        <begin position="1"/>
        <end position="16"/>
    </location>
</feature>
<name>A0A7C9E129_OPUST</name>
<feature type="chain" id="PRO_5027558568" description="Secreted protein" evidence="1">
    <location>
        <begin position="17"/>
        <end position="152"/>
    </location>
</feature>
<evidence type="ECO:0000256" key="1">
    <source>
        <dbReference type="SAM" id="SignalP"/>
    </source>
</evidence>
<proteinExistence type="predicted"/>
<organism evidence="2">
    <name type="scientific">Opuntia streptacantha</name>
    <name type="common">Prickly pear cactus</name>
    <name type="synonym">Opuntia cardona</name>
    <dbReference type="NCBI Taxonomy" id="393608"/>
    <lineage>
        <taxon>Eukaryota</taxon>
        <taxon>Viridiplantae</taxon>
        <taxon>Streptophyta</taxon>
        <taxon>Embryophyta</taxon>
        <taxon>Tracheophyta</taxon>
        <taxon>Spermatophyta</taxon>
        <taxon>Magnoliopsida</taxon>
        <taxon>eudicotyledons</taxon>
        <taxon>Gunneridae</taxon>
        <taxon>Pentapetalae</taxon>
        <taxon>Caryophyllales</taxon>
        <taxon>Cactineae</taxon>
        <taxon>Cactaceae</taxon>
        <taxon>Opuntioideae</taxon>
        <taxon>Opuntia</taxon>
    </lineage>
</organism>
<sequence length="152" mass="17227">MFLIFWSMELIFSAIAGSSWLVICNSCITEALHSFKKETKQSTFSDVILFPSWRFSTIFLTYKEMSLASTVSTSLLTESIPTMASRLIERGFATKEDPCMTGSISRPISANWPLMPLNKLSISLRLSNFFSKHFLSERRTESSFPSSSRALR</sequence>
<dbReference type="EMBL" id="GISG01195789">
    <property type="protein sequence ID" value="MBA4657301.1"/>
    <property type="molecule type" value="Transcribed_RNA"/>
</dbReference>
<reference evidence="2" key="1">
    <citation type="journal article" date="2013" name="J. Plant Res.">
        <title>Effect of fungi and light on seed germination of three Opuntia species from semiarid lands of central Mexico.</title>
        <authorList>
            <person name="Delgado-Sanchez P."/>
            <person name="Jimenez-Bremont J.F."/>
            <person name="Guerrero-Gonzalez Mde L."/>
            <person name="Flores J."/>
        </authorList>
    </citation>
    <scope>NUCLEOTIDE SEQUENCE</scope>
    <source>
        <tissue evidence="2">Cladode</tissue>
    </source>
</reference>
<dbReference type="AlphaFoldDB" id="A0A7C9E129"/>
<evidence type="ECO:0008006" key="3">
    <source>
        <dbReference type="Google" id="ProtNLM"/>
    </source>
</evidence>
<accession>A0A7C9E129</accession>
<evidence type="ECO:0000313" key="2">
    <source>
        <dbReference type="EMBL" id="MBA4657301.1"/>
    </source>
</evidence>